<proteinExistence type="predicted"/>
<evidence type="ECO:0000313" key="2">
    <source>
        <dbReference type="Proteomes" id="UP000324065"/>
    </source>
</evidence>
<gene>
    <name evidence="1" type="ORF">F1188_07145</name>
</gene>
<accession>A0A5M6ID42</accession>
<evidence type="ECO:0000313" key="1">
    <source>
        <dbReference type="EMBL" id="KAA5606194.1"/>
    </source>
</evidence>
<dbReference type="AlphaFoldDB" id="A0A5M6ID42"/>
<dbReference type="RefSeq" id="WP_150061717.1">
    <property type="nucleotide sequence ID" value="NZ_JACHII010000007.1"/>
</dbReference>
<comment type="caution">
    <text evidence="1">The sequence shown here is derived from an EMBL/GenBank/DDBJ whole genome shotgun (WGS) entry which is preliminary data.</text>
</comment>
<reference evidence="1 2" key="1">
    <citation type="submission" date="2019-09" db="EMBL/GenBank/DDBJ databases">
        <title>Genome sequence of Roseospira marina, one of the more divergent members of the non-sulfur purple photosynthetic bacterial family, the Rhodospirillaceae.</title>
        <authorList>
            <person name="Meyer T."/>
            <person name="Kyndt J."/>
        </authorList>
    </citation>
    <scope>NUCLEOTIDE SEQUENCE [LARGE SCALE GENOMIC DNA]</scope>
    <source>
        <strain evidence="1 2">DSM 15113</strain>
    </source>
</reference>
<dbReference type="Proteomes" id="UP000324065">
    <property type="component" value="Unassembled WGS sequence"/>
</dbReference>
<name>A0A5M6ID42_9PROT</name>
<dbReference type="OrthoDB" id="9807911at2"/>
<dbReference type="EMBL" id="VWPJ01000005">
    <property type="protein sequence ID" value="KAA5606194.1"/>
    <property type="molecule type" value="Genomic_DNA"/>
</dbReference>
<sequence>MTRAGGPIPFTVNDGVYDAAGYDATLDGLKAEGRAPDRLSVRRGHLRAAHYADGGVIALV</sequence>
<keyword evidence="2" id="KW-1185">Reference proteome</keyword>
<organism evidence="1 2">
    <name type="scientific">Roseospira marina</name>
    <dbReference type="NCBI Taxonomy" id="140057"/>
    <lineage>
        <taxon>Bacteria</taxon>
        <taxon>Pseudomonadati</taxon>
        <taxon>Pseudomonadota</taxon>
        <taxon>Alphaproteobacteria</taxon>
        <taxon>Rhodospirillales</taxon>
        <taxon>Rhodospirillaceae</taxon>
        <taxon>Roseospira</taxon>
    </lineage>
</organism>
<protein>
    <submittedName>
        <fullName evidence="1">Uncharacterized protein</fullName>
    </submittedName>
</protein>